<dbReference type="AlphaFoldDB" id="A0A2T3J6V0"/>
<organism evidence="1 2">
    <name type="scientific">Photobacterium frigidiphilum</name>
    <dbReference type="NCBI Taxonomy" id="264736"/>
    <lineage>
        <taxon>Bacteria</taxon>
        <taxon>Pseudomonadati</taxon>
        <taxon>Pseudomonadota</taxon>
        <taxon>Gammaproteobacteria</taxon>
        <taxon>Vibrionales</taxon>
        <taxon>Vibrionaceae</taxon>
        <taxon>Photobacterium</taxon>
    </lineage>
</organism>
<dbReference type="Proteomes" id="UP000240987">
    <property type="component" value="Unassembled WGS sequence"/>
</dbReference>
<gene>
    <name evidence="1" type="ORF">C9J12_27335</name>
</gene>
<name>A0A2T3J6V0_9GAMM</name>
<dbReference type="EMBL" id="PYMJ01000051">
    <property type="protein sequence ID" value="PSU44267.1"/>
    <property type="molecule type" value="Genomic_DNA"/>
</dbReference>
<comment type="caution">
    <text evidence="1">The sequence shown here is derived from an EMBL/GenBank/DDBJ whole genome shotgun (WGS) entry which is preliminary data.</text>
</comment>
<sequence>MTAKNNKKALGGLISEASLELHSAASLDVWNGSHRNGRRIASMPEFFHKMSVLEVAAVENDPYADYALINIENALNDAFVAIEMLEGGLPIQQGHRRLNTQVCRSRQPVVKPLYIKSRFGWRFIALFELFDVFMVDLMDAQFKARVTRQQFEASKKTAFTVVRKVLEIGMSSVHSGISRNDVSANNAKATQAIEKFGLIPLEVMEGIVRAEYAPQIKQRA</sequence>
<evidence type="ECO:0000313" key="1">
    <source>
        <dbReference type="EMBL" id="PSU44267.1"/>
    </source>
</evidence>
<evidence type="ECO:0000313" key="2">
    <source>
        <dbReference type="Proteomes" id="UP000240987"/>
    </source>
</evidence>
<dbReference type="OrthoDB" id="8524550at2"/>
<dbReference type="InterPro" id="IPR014996">
    <property type="entry name" value="AcaB"/>
</dbReference>
<accession>A0A2T3J6V0</accession>
<dbReference type="Pfam" id="PF08900">
    <property type="entry name" value="AcaB"/>
    <property type="match status" value="1"/>
</dbReference>
<dbReference type="NCBIfam" id="TIGR03761">
    <property type="entry name" value="ICE_PFL4669"/>
    <property type="match status" value="1"/>
</dbReference>
<protein>
    <submittedName>
        <fullName evidence="1">TIGR03761 family integrating conjugative element protein</fullName>
    </submittedName>
</protein>
<proteinExistence type="predicted"/>
<dbReference type="RefSeq" id="WP_107246071.1">
    <property type="nucleotide sequence ID" value="NZ_PYMJ01000051.1"/>
</dbReference>
<keyword evidence="2" id="KW-1185">Reference proteome</keyword>
<reference evidence="1 2" key="1">
    <citation type="submission" date="2018-01" db="EMBL/GenBank/DDBJ databases">
        <title>Whole genome sequencing of Histamine producing bacteria.</title>
        <authorList>
            <person name="Butler K."/>
        </authorList>
    </citation>
    <scope>NUCLEOTIDE SEQUENCE [LARGE SCALE GENOMIC DNA]</scope>
    <source>
        <strain evidence="1 2">JCM 12947</strain>
    </source>
</reference>